<keyword evidence="3" id="KW-1185">Reference proteome</keyword>
<gene>
    <name evidence="2" type="ORF">L207DRAFT_561082</name>
</gene>
<name>A0A2J6SA29_HYAVF</name>
<organism evidence="2 3">
    <name type="scientific">Hyaloscypha variabilis (strain UAMH 11265 / GT02V1 / F)</name>
    <name type="common">Meliniomyces variabilis</name>
    <dbReference type="NCBI Taxonomy" id="1149755"/>
    <lineage>
        <taxon>Eukaryota</taxon>
        <taxon>Fungi</taxon>
        <taxon>Dikarya</taxon>
        <taxon>Ascomycota</taxon>
        <taxon>Pezizomycotina</taxon>
        <taxon>Leotiomycetes</taxon>
        <taxon>Helotiales</taxon>
        <taxon>Hyaloscyphaceae</taxon>
        <taxon>Hyaloscypha</taxon>
        <taxon>Hyaloscypha variabilis</taxon>
    </lineage>
</organism>
<sequence length="134" mass="15584">MLTRLTHLSTFLNRPLSTSHIPAFPSTFLKLKTLSLIGGAVYTLAASQSSSLRTRNGELNYGVLVREVFEEGIDRVRGWNEGEIERRRRERREGRRRAEMERRERAEKERKGGIKVEGRGGFVLFRWGWRKPRG</sequence>
<dbReference type="AlphaFoldDB" id="A0A2J6SA29"/>
<dbReference type="Proteomes" id="UP000235786">
    <property type="component" value="Unassembled WGS sequence"/>
</dbReference>
<accession>A0A2J6SA29</accession>
<dbReference type="EMBL" id="KZ613938">
    <property type="protein sequence ID" value="PMD47621.1"/>
    <property type="molecule type" value="Genomic_DNA"/>
</dbReference>
<dbReference type="OrthoDB" id="10488982at2759"/>
<evidence type="ECO:0000313" key="2">
    <source>
        <dbReference type="EMBL" id="PMD47621.1"/>
    </source>
</evidence>
<reference evidence="2 3" key="1">
    <citation type="submission" date="2016-04" db="EMBL/GenBank/DDBJ databases">
        <title>A degradative enzymes factory behind the ericoid mycorrhizal symbiosis.</title>
        <authorList>
            <consortium name="DOE Joint Genome Institute"/>
            <person name="Martino E."/>
            <person name="Morin E."/>
            <person name="Grelet G."/>
            <person name="Kuo A."/>
            <person name="Kohler A."/>
            <person name="Daghino S."/>
            <person name="Barry K."/>
            <person name="Choi C."/>
            <person name="Cichocki N."/>
            <person name="Clum A."/>
            <person name="Copeland A."/>
            <person name="Hainaut M."/>
            <person name="Haridas S."/>
            <person name="Labutti K."/>
            <person name="Lindquist E."/>
            <person name="Lipzen A."/>
            <person name="Khouja H.-R."/>
            <person name="Murat C."/>
            <person name="Ohm R."/>
            <person name="Olson A."/>
            <person name="Spatafora J."/>
            <person name="Veneault-Fourrey C."/>
            <person name="Henrissat B."/>
            <person name="Grigoriev I."/>
            <person name="Martin F."/>
            <person name="Perotto S."/>
        </authorList>
    </citation>
    <scope>NUCLEOTIDE SEQUENCE [LARGE SCALE GENOMIC DNA]</scope>
    <source>
        <strain evidence="2 3">F</strain>
    </source>
</reference>
<evidence type="ECO:0000313" key="3">
    <source>
        <dbReference type="Proteomes" id="UP000235786"/>
    </source>
</evidence>
<protein>
    <submittedName>
        <fullName evidence="2">Uncharacterized protein</fullName>
    </submittedName>
</protein>
<proteinExistence type="predicted"/>
<feature type="region of interest" description="Disordered" evidence="1">
    <location>
        <begin position="87"/>
        <end position="112"/>
    </location>
</feature>
<evidence type="ECO:0000256" key="1">
    <source>
        <dbReference type="SAM" id="MobiDB-lite"/>
    </source>
</evidence>